<evidence type="ECO:0000256" key="4">
    <source>
        <dbReference type="ARBA" id="ARBA00023163"/>
    </source>
</evidence>
<feature type="region of interest" description="Disordered" evidence="6">
    <location>
        <begin position="1732"/>
        <end position="1768"/>
    </location>
</feature>
<feature type="region of interest" description="Disordered" evidence="6">
    <location>
        <begin position="2093"/>
        <end position="2178"/>
    </location>
</feature>
<feature type="domain" description="AP2-coincident C-terminal" evidence="8">
    <location>
        <begin position="3549"/>
        <end position="3663"/>
    </location>
</feature>
<dbReference type="GO" id="GO:0005634">
    <property type="term" value="C:nucleus"/>
    <property type="evidence" value="ECO:0007669"/>
    <property type="project" value="UniProtKB-SubCell"/>
</dbReference>
<evidence type="ECO:0000256" key="2">
    <source>
        <dbReference type="ARBA" id="ARBA00023015"/>
    </source>
</evidence>
<dbReference type="Pfam" id="PF14733">
    <property type="entry name" value="ACDC"/>
    <property type="match status" value="1"/>
</dbReference>
<keyword evidence="10" id="KW-1185">Reference proteome</keyword>
<keyword evidence="4" id="KW-0804">Transcription</keyword>
<feature type="compositionally biased region" description="Basic and acidic residues" evidence="6">
    <location>
        <begin position="1849"/>
        <end position="1865"/>
    </location>
</feature>
<feature type="region of interest" description="Disordered" evidence="6">
    <location>
        <begin position="3425"/>
        <end position="3448"/>
    </location>
</feature>
<feature type="compositionally biased region" description="Basic and acidic residues" evidence="6">
    <location>
        <begin position="168"/>
        <end position="188"/>
    </location>
</feature>
<dbReference type="Pfam" id="PF00847">
    <property type="entry name" value="AP2"/>
    <property type="match status" value="1"/>
</dbReference>
<evidence type="ECO:0000313" key="10">
    <source>
        <dbReference type="Proteomes" id="UP000030640"/>
    </source>
</evidence>
<feature type="compositionally biased region" description="Basic and acidic residues" evidence="6">
    <location>
        <begin position="2946"/>
        <end position="2956"/>
    </location>
</feature>
<feature type="region of interest" description="Disordered" evidence="6">
    <location>
        <begin position="602"/>
        <end position="626"/>
    </location>
</feature>
<evidence type="ECO:0000256" key="1">
    <source>
        <dbReference type="ARBA" id="ARBA00004123"/>
    </source>
</evidence>
<dbReference type="RefSeq" id="XP_008818584.1">
    <property type="nucleotide sequence ID" value="XM_008820362.1"/>
</dbReference>
<feature type="compositionally biased region" description="Basic and acidic residues" evidence="6">
    <location>
        <begin position="1"/>
        <end position="23"/>
    </location>
</feature>
<feature type="compositionally biased region" description="Basic and acidic residues" evidence="6">
    <location>
        <begin position="2272"/>
        <end position="2282"/>
    </location>
</feature>
<feature type="compositionally biased region" description="Basic and acidic residues" evidence="6">
    <location>
        <begin position="112"/>
        <end position="139"/>
    </location>
</feature>
<dbReference type="GeneID" id="20040057"/>
<dbReference type="InterPro" id="IPR001471">
    <property type="entry name" value="AP2/ERF_dom"/>
</dbReference>
<feature type="compositionally biased region" description="Basic and acidic residues" evidence="6">
    <location>
        <begin position="1792"/>
        <end position="1804"/>
    </location>
</feature>
<feature type="compositionally biased region" description="Basic and acidic residues" evidence="6">
    <location>
        <begin position="2169"/>
        <end position="2178"/>
    </location>
</feature>
<dbReference type="OrthoDB" id="387736at2759"/>
<dbReference type="InterPro" id="IPR028078">
    <property type="entry name" value="ACDC"/>
</dbReference>
<feature type="region of interest" description="Disordered" evidence="6">
    <location>
        <begin position="2682"/>
        <end position="2738"/>
    </location>
</feature>
<reference evidence="9 10" key="1">
    <citation type="submission" date="2013-02" db="EMBL/GenBank/DDBJ databases">
        <title>The Genome Sequence of Plasmodium inui San Antonio 1.</title>
        <authorList>
            <consortium name="The Broad Institute Genome Sequencing Platform"/>
            <consortium name="The Broad Institute Genome Sequencing Center for Infectious Disease"/>
            <person name="Neafsey D."/>
            <person name="Cheeseman I."/>
            <person name="Volkman S."/>
            <person name="Adams J."/>
            <person name="Walker B."/>
            <person name="Young S.K."/>
            <person name="Zeng Q."/>
            <person name="Gargeya S."/>
            <person name="Fitzgerald M."/>
            <person name="Haas B."/>
            <person name="Abouelleil A."/>
            <person name="Alvarado L."/>
            <person name="Arachchi H.M."/>
            <person name="Berlin A.M."/>
            <person name="Chapman S.B."/>
            <person name="Dewar J."/>
            <person name="Goldberg J."/>
            <person name="Griggs A."/>
            <person name="Gujja S."/>
            <person name="Hansen M."/>
            <person name="Howarth C."/>
            <person name="Imamovic A."/>
            <person name="Larimer J."/>
            <person name="McCowan C."/>
            <person name="Murphy C."/>
            <person name="Neiman D."/>
            <person name="Pearson M."/>
            <person name="Priest M."/>
            <person name="Roberts A."/>
            <person name="Saif S."/>
            <person name="Shea T."/>
            <person name="Sisk P."/>
            <person name="Sykes S."/>
            <person name="Wortman J."/>
            <person name="Nusbaum C."/>
            <person name="Birren B."/>
        </authorList>
    </citation>
    <scope>NUCLEOTIDE SEQUENCE [LARGE SCALE GENOMIC DNA]</scope>
    <source>
        <strain evidence="9 10">San Antonio 1</strain>
    </source>
</reference>
<comment type="subcellular location">
    <subcellularLocation>
        <location evidence="1">Nucleus</location>
    </subcellularLocation>
</comment>
<dbReference type="Gene3D" id="1.20.5.2050">
    <property type="match status" value="2"/>
</dbReference>
<feature type="compositionally biased region" description="Basic residues" evidence="6">
    <location>
        <begin position="1823"/>
        <end position="1834"/>
    </location>
</feature>
<feature type="compositionally biased region" description="Basic residues" evidence="6">
    <location>
        <begin position="1107"/>
        <end position="1120"/>
    </location>
</feature>
<feature type="compositionally biased region" description="Basic and acidic residues" evidence="6">
    <location>
        <begin position="69"/>
        <end position="88"/>
    </location>
</feature>
<feature type="compositionally biased region" description="Polar residues" evidence="6">
    <location>
        <begin position="1634"/>
        <end position="1643"/>
    </location>
</feature>
<dbReference type="EMBL" id="KI965488">
    <property type="protein sequence ID" value="EUD64836.1"/>
    <property type="molecule type" value="Genomic_DNA"/>
</dbReference>
<keyword evidence="2" id="KW-0805">Transcription regulation</keyword>
<feature type="compositionally biased region" description="Basic and acidic residues" evidence="6">
    <location>
        <begin position="736"/>
        <end position="746"/>
    </location>
</feature>
<evidence type="ECO:0000259" key="7">
    <source>
        <dbReference type="Pfam" id="PF00847"/>
    </source>
</evidence>
<dbReference type="GO" id="GO:0003700">
    <property type="term" value="F:DNA-binding transcription factor activity"/>
    <property type="evidence" value="ECO:0007669"/>
    <property type="project" value="InterPro"/>
</dbReference>
<feature type="region of interest" description="Disordered" evidence="6">
    <location>
        <begin position="2937"/>
        <end position="2956"/>
    </location>
</feature>
<feature type="region of interest" description="Disordered" evidence="6">
    <location>
        <begin position="69"/>
        <end position="215"/>
    </location>
</feature>
<feature type="region of interest" description="Disordered" evidence="6">
    <location>
        <begin position="723"/>
        <end position="779"/>
    </location>
</feature>
<feature type="compositionally biased region" description="Polar residues" evidence="6">
    <location>
        <begin position="1869"/>
        <end position="1880"/>
    </location>
</feature>
<gene>
    <name evidence="9" type="ORF">C922_04783</name>
</gene>
<proteinExistence type="predicted"/>
<feature type="compositionally biased region" description="Basic and acidic residues" evidence="6">
    <location>
        <begin position="3021"/>
        <end position="3030"/>
    </location>
</feature>
<feature type="compositionally biased region" description="Polar residues" evidence="6">
    <location>
        <begin position="2701"/>
        <end position="2732"/>
    </location>
</feature>
<sequence length="3675" mass="409214">MDSRKYQPDVRCDELRTSNEETNKMSPSNVEKDYVGSSVKINFTSNLDLKDKEQEVNPWGEKRRTHCKLTEDTRSAHDRGASEIKNQFDKSMSLTQVNLPGSEQEILLSSQKDLHDKEKEKAKGEAKGKETEEKNEKDSSQMNQMSHIHVTCAGGYINAPSPQQQSRGDSKRIDLPPLEKFEEKRNPDDGSTSRGSINMNSSSDQRRSTLEGAHISAKREQYVNKVSTNLGTWCNRDVCGNDEIFCTRGVTKEGAHLREAIRVPSIGAHENADEEAQKECTVVRAQQVSRWGSAENKEKGYHDEKSVCDMVQGGSSFPHSNVEQQEQRNTNLIIQPGLNEVKRNNCMNRSGSYMENGEKHDIYEQSYVRSSNFQMNLVSEGHLDREDRRGNVFPGDDSDWVSILSTREIPSNGEDRPRSSSPLVKDIAHLRENLHGEEKTRKINSEEDKTVDAIFYERYIPPVSSTCTRETIDNTVETNISVVEKERLPEQMRVDGATRKYNPRRDLSAQRSEDNLHTIHSLLSLDSLHGGNQDEDNGGKSPQVGCKNMFVSIGAEVTEKWTAKAPNGGTPKLSEQVGHMDNQLEISNGEIKEGGKDILEGYPSGEGHRTNVGESDLSKGPNGAASHERVSCCPYDVAIGMISSRKIEASPVGGKDESDRYRGIENERDAHLEDGNEERFSCAKGGVVGLYGGPSSAPLLKESSQEGTPQMGSAIRIRELVEETAHKGVTETSPEEEGKKKNRSPEMCKGSVDLSNKLDDESRGKLFSPSGGSQNGFTSEDVLRKGKYSTDNQFVGVVPRTLVSLGYTPDEHGVALRTSRTRFGERKGIHMVDAKWSQGDTCIMDNYHRSGNIPMGRYPDGHEQIVAHRNDDHRNDQYRDGDYRRDNYTNGDYRKDNYSSFEKEMNDALLYFHKDGVDMCKDNLTHFSDCKKKKKRTGIPLNERKYYRMLAKQMIKIQGLTFDHNQIRWIAYWKNENNKQIQKHFPVCKYGFYKARHLALEFRNSKFAPGSQTVGDGAVVIQGFTISEVDKPGVNPLGVEEAEAINYRVNPPAGNNRGVYPPQSSKKSSHKKDVATPKSAQPPRKGSQTTETHTKNKRKDAKVGIHNPRKRSRISSRRAHLSVERGESLANPSHAEGTMKQENQPKNVDAKSNLIFVNKRINTCKESVYEENSLNGRSAVGSFYGGGYAGITRHDLKNVQKVLDCQNGDKLSSIQNSPHSTISQGFTAFMGNRVVGDLNGLSHLSGLSGMRGLGGCIEGSGHIYDQGNYTTTDGQPPNRQEYARGSCGSVNFYDQNGIIITGPHNDAWDGEHGRRNNYSYMMNNFEAMQSGHSMAMSAFRSGLPSEVAYLNHGISGEVLSKGQFTDTYRNVAYQNQLSPLNQLNQLSLSNQVNPFFGANYRRNLQTVTDAGIPTKCGGHTQTGNYIDGCNFNNADMKKEGGETYSPRFIGVQSGSPQHMRNDTYQYSMNEGRTQNMGPHFNSTNKVVHSPWNSPYEEKNGAKPSDNLTSGVKNGMEGKKVRSSAISSGSCGGGMESQGIVKLPRPVPEGDNLTQNKQKEDLSLNNQKERLKLGLNNQKEKLNLSLNLNIHSRVSGERNERETWNLTRASTATHISEHLSELINVNRSVPYEGSQGRSLLSEGSPSGKVVGLRNTGEETTQEKENVLRDNAEAFGRRINSPEQWISIQPMEKTNKTIKNASVESGEGGKMAYGRFLRGVTSAYLVNATARNQEGKTAEGNVSGQSKRKKNNCAKRSNIKGGKSCNDSHTRGDSISVLSGSHIVSRSCQWYGEQEREEMNPIDRSEQNQGKISNGSAASKEVSKTKSRRKSAKRKKEKNELDIAGTSGKQKRSECSEISDAKNKGSEEVSSEISNPNKWTHSMSLIRKNANLSEEPKKAAMYEENNCTGEKQLDPCSQLNQLTVNTPFCVSIGESSVPRCVFNPNAAKYGEHGSEKGSNELAKKETAQVEEGQEEMYKHKLTQFEKNSCNDHDEDEYYYNEIMKMPKIKGVHFDIRQKRWCAYGHKKKECFSVYRYGFLIARELAVKSRLKVQKRKNHLKLKKNKNFMNSENGCSEDVCGKNVCSKNVCGKNGVSPVKKQNTVGDKKTHSSEKCEVSHLPYDGLDRNNNTVGLNDYTSPPSSIGSAECTPTSQFNDQKGDPMGISTPTGESKSHEDDKQNEVMNERSEHWDGTEMKANLFAIMPAHSHEMESLKGPSVSGSKLLSYSGRGASGANSPSAASGTYRDKPYEGHYASPDWYANRSYTGVPSQVESPTRRFQTEEVGSRSGSGTNDIVPPHNMVHHSEKERNCSYPGKMNRISNIDRAQEPFQFYGPNDQICLNGQVKNENFYGAYNTNGETNEMIQSNAERGINNFVNMRNVERCVLRGPNVECQWYNGDVSSYNVARGNVDMHNTGTVPIATIPIGCVPVRPLSTSANGAIKSNAINDEERNRSHRIALLNDGHFANSREQVMENEAISTQGDFPLGVSATLPADANKTCAPEMHQRKSANNKAHRNGITDRTREFVHNRGEVSILEPVVESKPNKMRLKKDVVPNGYWSFINNYEKGMTVGSDQRGGTNVTNNAMTSGNSASIVNDASVINRGAIPFFEGNGGIIGGATPVGADELATPCSHRGRRSGVSNRAANGAANRIDGTANVGGHFLGLSLSPQHTTPQKMLPQFPHANSTQGPCLHSWGTPPGKNIPSANMSKRNSTQSGCDTSSGMNANQWANQKNRGGQKDTGRVINMSETNYLQNDLNRGVVQSYSAMRSVEPFEAHNLMRSTTGRCRNVERYCAEGRMTSCLMAEEKIKYGVGKEPHPQYDGKVARIGSGYSEYDMNPSVDVNESFAQIEENMTLARRDYGRHAIGSPFDEQGKNETDKHLDENEKIFLHQIFQDNRNIGHIEVDIRNKSVESHFQRNKRLNFEEVNMFQEEVREPVVSENSAGLAGNEHRDERDSSKKWVQVNGKTAYYNKADVRKTDKEATNKGVKIMKPEKRKKKRKEHIKPQSVDPISHLLDVAHVKCEAKQTRNDKNKRSKSGFASFRDSNETCGTTEGGTETCLLPVSTLERNKGIKNEVVDTQGTASTGSPIGVHIFKCHTNRNDAGGRGSNVTGKYKFGKEINAQLSNSRQCEKPWGASLTGVELKGRGPHIRAKMTPKVNMMMLDRNTTGEEEEKYSELYPRRRSNFPLLENKTSEIICEEYDPYSGMVITTQGGSYREISPRQEERWDPFLLLEGTDKGGPRKIICDDHGKVVPNGGLPYVDCLFTFSKTNGASPQSCIKFEELKNHQISRGEESQTVSLFGNRYGREQSGHHTKKTANGLVLREVDVSSANLSHLSANRRNYREVNRWDVVEGVLRDGKINGGFPRATPNCHLGGAAAENASTEDVNRFEADRMMAAAEVFLNGDYFDVCGDVSVAKRDKVDDPVDNTVVSELSGGGHSEGRSRHSLNRDRKKGTILKTVHILEEYGERFPHKGSEEGAVPYDSAVDGNKSGVDSLLDRYCLSIFERMKISGLMPMHCGDTEIEEVLSVEPYREYACLSLHDLNINRAKDVNQTIHFKKLILKYLIMDLFRNISVVEFSKMTNNRTHFFVDPQRCASSYPLTDEIDKNRDLLQRAERYHLKCVNNIYDMKFVQLYWDVFVTCLVKNVTASVLPFEEHCMVMRSLLLLYQESCASGG</sequence>
<accession>W7AHU0</accession>
<feature type="region of interest" description="Disordered" evidence="6">
    <location>
        <begin position="1633"/>
        <end position="1662"/>
    </location>
</feature>
<feature type="region of interest" description="Disordered" evidence="6">
    <location>
        <begin position="3021"/>
        <end position="3049"/>
    </location>
</feature>
<evidence type="ECO:0000256" key="5">
    <source>
        <dbReference type="ARBA" id="ARBA00023242"/>
    </source>
</evidence>
<feature type="region of interest" description="Disordered" evidence="6">
    <location>
        <begin position="1"/>
        <end position="31"/>
    </location>
</feature>
<evidence type="ECO:0000256" key="3">
    <source>
        <dbReference type="ARBA" id="ARBA00023125"/>
    </source>
</evidence>
<protein>
    <recommendedName>
        <fullName evidence="11">AP2/ERF domain-containing protein</fullName>
    </recommendedName>
</protein>
<feature type="region of interest" description="Disordered" evidence="6">
    <location>
        <begin position="1048"/>
        <end position="1149"/>
    </location>
</feature>
<feature type="region of interest" description="Disordered" evidence="6">
    <location>
        <begin position="1792"/>
        <end position="1880"/>
    </location>
</feature>
<evidence type="ECO:0000259" key="8">
    <source>
        <dbReference type="Pfam" id="PF14733"/>
    </source>
</evidence>
<keyword evidence="3" id="KW-0238">DNA-binding</keyword>
<evidence type="ECO:0008006" key="11">
    <source>
        <dbReference type="Google" id="ProtNLM"/>
    </source>
</evidence>
<feature type="domain" description="AP2/ERF" evidence="7">
    <location>
        <begin position="956"/>
        <end position="1006"/>
    </location>
</feature>
<feature type="compositionally biased region" description="Basic and acidic residues" evidence="6">
    <location>
        <begin position="2102"/>
        <end position="2114"/>
    </location>
</feature>
<keyword evidence="5" id="KW-0539">Nucleus</keyword>
<evidence type="ECO:0000256" key="6">
    <source>
        <dbReference type="SAM" id="MobiDB-lite"/>
    </source>
</evidence>
<feature type="compositionally biased region" description="Polar residues" evidence="6">
    <location>
        <begin position="1805"/>
        <end position="1815"/>
    </location>
</feature>
<feature type="compositionally biased region" description="Polar residues" evidence="6">
    <location>
        <begin position="189"/>
        <end position="203"/>
    </location>
</feature>
<dbReference type="GO" id="GO:0003677">
    <property type="term" value="F:DNA binding"/>
    <property type="evidence" value="ECO:0007669"/>
    <property type="project" value="UniProtKB-KW"/>
</dbReference>
<feature type="compositionally biased region" description="Basic and acidic residues" evidence="6">
    <location>
        <begin position="3438"/>
        <end position="3448"/>
    </location>
</feature>
<feature type="region of interest" description="Disordered" evidence="6">
    <location>
        <begin position="2264"/>
        <end position="2311"/>
    </location>
</feature>
<feature type="compositionally biased region" description="Polar residues" evidence="6">
    <location>
        <begin position="2124"/>
        <end position="2154"/>
    </location>
</feature>
<evidence type="ECO:0000313" key="9">
    <source>
        <dbReference type="EMBL" id="EUD64836.1"/>
    </source>
</evidence>
<feature type="compositionally biased region" description="Polar residues" evidence="6">
    <location>
        <begin position="89"/>
        <end position="111"/>
    </location>
</feature>
<dbReference type="Proteomes" id="UP000030640">
    <property type="component" value="Unassembled WGS sequence"/>
</dbReference>
<dbReference type="VEuPathDB" id="PlasmoDB:C922_04783"/>
<organism evidence="9 10">
    <name type="scientific">Plasmodium inui San Antonio 1</name>
    <dbReference type="NCBI Taxonomy" id="1237626"/>
    <lineage>
        <taxon>Eukaryota</taxon>
        <taxon>Sar</taxon>
        <taxon>Alveolata</taxon>
        <taxon>Apicomplexa</taxon>
        <taxon>Aconoidasida</taxon>
        <taxon>Haemosporida</taxon>
        <taxon>Plasmodiidae</taxon>
        <taxon>Plasmodium</taxon>
        <taxon>Plasmodium (Plasmodium)</taxon>
    </lineage>
</organism>
<name>W7AHU0_9APIC</name>
<feature type="region of interest" description="Disordered" evidence="6">
    <location>
        <begin position="1493"/>
        <end position="1558"/>
    </location>
</feature>